<keyword evidence="3" id="KW-1185">Reference proteome</keyword>
<name>A0AAV5DA28_ELECO</name>
<dbReference type="Proteomes" id="UP001054889">
    <property type="component" value="Unassembled WGS sequence"/>
</dbReference>
<evidence type="ECO:0000313" key="3">
    <source>
        <dbReference type="Proteomes" id="UP001054889"/>
    </source>
</evidence>
<feature type="region of interest" description="Disordered" evidence="1">
    <location>
        <begin position="182"/>
        <end position="248"/>
    </location>
</feature>
<reference evidence="2" key="1">
    <citation type="journal article" date="2018" name="DNA Res.">
        <title>Multiple hybrid de novo genome assembly of finger millet, an orphan allotetraploid crop.</title>
        <authorList>
            <person name="Hatakeyama M."/>
            <person name="Aluri S."/>
            <person name="Balachadran M.T."/>
            <person name="Sivarajan S.R."/>
            <person name="Patrignani A."/>
            <person name="Gruter S."/>
            <person name="Poveda L."/>
            <person name="Shimizu-Inatsugi R."/>
            <person name="Baeten J."/>
            <person name="Francoijs K.J."/>
            <person name="Nataraja K.N."/>
            <person name="Reddy Y.A.N."/>
            <person name="Phadnis S."/>
            <person name="Ravikumar R.L."/>
            <person name="Schlapbach R."/>
            <person name="Sreeman S.M."/>
            <person name="Shimizu K.K."/>
        </authorList>
    </citation>
    <scope>NUCLEOTIDE SEQUENCE</scope>
</reference>
<accession>A0AAV5DA28</accession>
<evidence type="ECO:0000256" key="1">
    <source>
        <dbReference type="SAM" id="MobiDB-lite"/>
    </source>
</evidence>
<organism evidence="2 3">
    <name type="scientific">Eleusine coracana subsp. coracana</name>
    <dbReference type="NCBI Taxonomy" id="191504"/>
    <lineage>
        <taxon>Eukaryota</taxon>
        <taxon>Viridiplantae</taxon>
        <taxon>Streptophyta</taxon>
        <taxon>Embryophyta</taxon>
        <taxon>Tracheophyta</taxon>
        <taxon>Spermatophyta</taxon>
        <taxon>Magnoliopsida</taxon>
        <taxon>Liliopsida</taxon>
        <taxon>Poales</taxon>
        <taxon>Poaceae</taxon>
        <taxon>PACMAD clade</taxon>
        <taxon>Chloridoideae</taxon>
        <taxon>Cynodonteae</taxon>
        <taxon>Eleusininae</taxon>
        <taxon>Eleusine</taxon>
    </lineage>
</organism>
<dbReference type="EMBL" id="BQKI01000013">
    <property type="protein sequence ID" value="GJN07246.1"/>
    <property type="molecule type" value="Genomic_DNA"/>
</dbReference>
<gene>
    <name evidence="2" type="primary">ga25064</name>
    <name evidence="2" type="ORF">PR202_ga25064</name>
</gene>
<sequence length="291" mass="31385">MERMPHARAFAQRLQGKSPRLLSFSNCGVPRGAGGTGSAAATGVDDRFTETALQQWRWIPATAQGPKSRYRHAELAFTGHNRTNSACDSLPSYLEFLFLSLAKQSEGIRIRAESGNGAHDRVTHRSVEILLRCPCSPCDPSLEQASGPAATSPTAREHPYRRACSTFARAVCSASASAAARARGGGQASVEEQRRLGQARGGGERRHLGELEAAESGGVWASSRRRPSERGGVAAAGRARGGGQASVEERQRLSELEAMAERAWRSGGCWGSSRRWIWVSDFEPSVGDQYF</sequence>
<evidence type="ECO:0000313" key="2">
    <source>
        <dbReference type="EMBL" id="GJN07246.1"/>
    </source>
</evidence>
<proteinExistence type="predicted"/>
<reference evidence="2" key="2">
    <citation type="submission" date="2021-12" db="EMBL/GenBank/DDBJ databases">
        <title>Resequencing data analysis of finger millet.</title>
        <authorList>
            <person name="Hatakeyama M."/>
            <person name="Aluri S."/>
            <person name="Balachadran M.T."/>
            <person name="Sivarajan S.R."/>
            <person name="Poveda L."/>
            <person name="Shimizu-Inatsugi R."/>
            <person name="Schlapbach R."/>
            <person name="Sreeman S.M."/>
            <person name="Shimizu K.K."/>
        </authorList>
    </citation>
    <scope>NUCLEOTIDE SEQUENCE</scope>
</reference>
<protein>
    <submittedName>
        <fullName evidence="2">Uncharacterized protein</fullName>
    </submittedName>
</protein>
<comment type="caution">
    <text evidence="2">The sequence shown here is derived from an EMBL/GenBank/DDBJ whole genome shotgun (WGS) entry which is preliminary data.</text>
</comment>
<dbReference type="AlphaFoldDB" id="A0AAV5DA28"/>